<organism evidence="1 2">
    <name type="scientific">Ceratodon purpureus</name>
    <name type="common">Fire moss</name>
    <name type="synonym">Dicranum purpureum</name>
    <dbReference type="NCBI Taxonomy" id="3225"/>
    <lineage>
        <taxon>Eukaryota</taxon>
        <taxon>Viridiplantae</taxon>
        <taxon>Streptophyta</taxon>
        <taxon>Embryophyta</taxon>
        <taxon>Bryophyta</taxon>
        <taxon>Bryophytina</taxon>
        <taxon>Bryopsida</taxon>
        <taxon>Dicranidae</taxon>
        <taxon>Pseudoditrichales</taxon>
        <taxon>Ditrichaceae</taxon>
        <taxon>Ceratodon</taxon>
    </lineage>
</organism>
<keyword evidence="2" id="KW-1185">Reference proteome</keyword>
<accession>A0A8T0IUK1</accession>
<gene>
    <name evidence="1" type="ORF">KC19_2G060200</name>
</gene>
<dbReference type="AlphaFoldDB" id="A0A8T0IUK1"/>
<reference evidence="1" key="1">
    <citation type="submission" date="2020-06" db="EMBL/GenBank/DDBJ databases">
        <title>WGS assembly of Ceratodon purpureus strain R40.</title>
        <authorList>
            <person name="Carey S.B."/>
            <person name="Jenkins J."/>
            <person name="Shu S."/>
            <person name="Lovell J.T."/>
            <person name="Sreedasyam A."/>
            <person name="Maumus F."/>
            <person name="Tiley G.P."/>
            <person name="Fernandez-Pozo N."/>
            <person name="Barry K."/>
            <person name="Chen C."/>
            <person name="Wang M."/>
            <person name="Lipzen A."/>
            <person name="Daum C."/>
            <person name="Saski C.A."/>
            <person name="Payton A.C."/>
            <person name="Mcbreen J.C."/>
            <person name="Conrad R.E."/>
            <person name="Kollar L.M."/>
            <person name="Olsson S."/>
            <person name="Huttunen S."/>
            <person name="Landis J.B."/>
            <person name="Wickett N.J."/>
            <person name="Johnson M.G."/>
            <person name="Rensing S.A."/>
            <person name="Grimwood J."/>
            <person name="Schmutz J."/>
            <person name="Mcdaniel S.F."/>
        </authorList>
    </citation>
    <scope>NUCLEOTIDE SEQUENCE</scope>
    <source>
        <strain evidence="1">R40</strain>
    </source>
</reference>
<sequence length="503" mass="56153">MEASFDSFDLLMPLLTPEFQKRLARLLIFRDLTLGWCCEKRWCEVGVDDKYFSQKGFSLENFQSLLRRANSLQSALDRTGPVLFAFCPLSKYPQYLRTVLVDCHSEQSPSEDLSVDSYAVVAAAAVLLSLVYLYLTGDAARGGSIPYSSGSLDFRDTYIPIILFHGAYVWIKSRDVAHKGVYRRLIHDKRGNIKVVYEPRFKPSHRKGEPSHHIYVGQYDTPAEASILYQITAICYNGQGGLLQIEDGNSLTIPPMTDSDRRLTGAEKRKCVGAQVRRVYEAFKAERANAAQPRELQAVGVDCTNPVSLNPADATTHGAPLPINPTHNSETGIAPCGNHGLDSLCEMCIVGLGFPSGDGVDAVDAQAFRDANNFQEGVAASITQSGTSFSSENELALLRSLVSSQQEVISLRQQLQELSEARHQLYFEHQQLKLQVTQLQNRQCFQPLEPQEFSIQHFQPFQDELQGIDQGMLSLQACVDPSLDDLILFSREWQFSDEDEKPT</sequence>
<evidence type="ECO:0000313" key="1">
    <source>
        <dbReference type="EMBL" id="KAG0586053.1"/>
    </source>
</evidence>
<proteinExistence type="predicted"/>
<name>A0A8T0IUK1_CERPU</name>
<dbReference type="EMBL" id="CM026422">
    <property type="protein sequence ID" value="KAG0586053.1"/>
    <property type="molecule type" value="Genomic_DNA"/>
</dbReference>
<dbReference type="Proteomes" id="UP000822688">
    <property type="component" value="Chromosome 2"/>
</dbReference>
<protein>
    <submittedName>
        <fullName evidence="1">Uncharacterized protein</fullName>
    </submittedName>
</protein>
<comment type="caution">
    <text evidence="1">The sequence shown here is derived from an EMBL/GenBank/DDBJ whole genome shotgun (WGS) entry which is preliminary data.</text>
</comment>
<evidence type="ECO:0000313" key="2">
    <source>
        <dbReference type="Proteomes" id="UP000822688"/>
    </source>
</evidence>